<feature type="domain" description="AMP-dependent synthetase/ligase" evidence="3">
    <location>
        <begin position="32"/>
        <end position="397"/>
    </location>
</feature>
<dbReference type="PANTHER" id="PTHR43201">
    <property type="entry name" value="ACYL-COA SYNTHETASE"/>
    <property type="match status" value="1"/>
</dbReference>
<dbReference type="Pfam" id="PF13193">
    <property type="entry name" value="AMP-binding_C"/>
    <property type="match status" value="1"/>
</dbReference>
<evidence type="ECO:0000259" key="4">
    <source>
        <dbReference type="Pfam" id="PF13193"/>
    </source>
</evidence>
<dbReference type="InterPro" id="IPR000873">
    <property type="entry name" value="AMP-dep_synth/lig_dom"/>
</dbReference>
<keyword evidence="2" id="KW-0436">Ligase</keyword>
<dbReference type="InterPro" id="IPR042099">
    <property type="entry name" value="ANL_N_sf"/>
</dbReference>
<dbReference type="Gene3D" id="3.40.50.12780">
    <property type="entry name" value="N-terminal domain of ligase-like"/>
    <property type="match status" value="1"/>
</dbReference>
<dbReference type="Gene3D" id="3.30.300.30">
    <property type="match status" value="1"/>
</dbReference>
<dbReference type="InterPro" id="IPR045851">
    <property type="entry name" value="AMP-bd_C_sf"/>
</dbReference>
<sequence>MTGRAWRELPTLADLLVRAAASADPAAGIVTPDGRTPWSEVLAGAERIAEQLLDLGVGPRSRVAVAADCSAEGVEILFACAALGAVAVPINTRFAVPEVRHVLADAGIEAVVVTEHPDSPADYPELIRAAAGLDGDPAVLALDGLPSLRIAAAVGAVDGFVALDLAGPDPEATAARIGELRERVSLRQTALMVYTSGTTAHPSGCPLSHEAVVGVGVGVGRTRFRCTPADVLWDVLPLFHLSFLNPLLAILDAGGTFVTDRRFDPARALAQIRDERVTVAFTCFPTIIEALVAQPDFAPVFAGVRLMLNVGPPETLRRLQALAPTTVQLTSYGSSEVGGIGATTSPDDPDDVRLGTNGRPLPGMEMAAMDPVDDELLPPGTQGEIVVRGPGLFDGYWNDPDKTARTAAAGGWFRSGDLGFVDADGRVSYRGRIKEMIKVGGENVAAMEVEVVLARHPDVAVVAVVGVPDPRLTEVPAAFVELRPGATASADDLLAHCRASLASFKVPRHLRFVDDWPMSATKIQKVALGRKLAAELGVG</sequence>
<dbReference type="PANTHER" id="PTHR43201:SF5">
    <property type="entry name" value="MEDIUM-CHAIN ACYL-COA LIGASE ACSF2, MITOCHONDRIAL"/>
    <property type="match status" value="1"/>
</dbReference>
<feature type="domain" description="AMP-binding enzyme C-terminal" evidence="4">
    <location>
        <begin position="448"/>
        <end position="520"/>
    </location>
</feature>
<dbReference type="EMBL" id="BSFQ01000014">
    <property type="protein sequence ID" value="GLL12534.1"/>
    <property type="molecule type" value="Genomic_DNA"/>
</dbReference>
<evidence type="ECO:0000256" key="1">
    <source>
        <dbReference type="ARBA" id="ARBA00006432"/>
    </source>
</evidence>
<name>A0A9W6L7J8_9PSEU</name>
<comment type="caution">
    <text evidence="5">The sequence shown here is derived from an EMBL/GenBank/DDBJ whole genome shotgun (WGS) entry which is preliminary data.</text>
</comment>
<dbReference type="InterPro" id="IPR025110">
    <property type="entry name" value="AMP-bd_C"/>
</dbReference>
<organism evidence="5 6">
    <name type="scientific">Pseudonocardia halophobica</name>
    <dbReference type="NCBI Taxonomy" id="29401"/>
    <lineage>
        <taxon>Bacteria</taxon>
        <taxon>Bacillati</taxon>
        <taxon>Actinomycetota</taxon>
        <taxon>Actinomycetes</taxon>
        <taxon>Pseudonocardiales</taxon>
        <taxon>Pseudonocardiaceae</taxon>
        <taxon>Pseudonocardia</taxon>
    </lineage>
</organism>
<keyword evidence="6" id="KW-1185">Reference proteome</keyword>
<accession>A0A9W6L7J8</accession>
<proteinExistence type="inferred from homology"/>
<evidence type="ECO:0000256" key="2">
    <source>
        <dbReference type="ARBA" id="ARBA00022598"/>
    </source>
</evidence>
<evidence type="ECO:0000313" key="5">
    <source>
        <dbReference type="EMBL" id="GLL12534.1"/>
    </source>
</evidence>
<evidence type="ECO:0000259" key="3">
    <source>
        <dbReference type="Pfam" id="PF00501"/>
    </source>
</evidence>
<gene>
    <name evidence="5" type="ORF">GCM10017577_36750</name>
</gene>
<reference evidence="5" key="1">
    <citation type="journal article" date="2014" name="Int. J. Syst. Evol. Microbiol.">
        <title>Complete genome sequence of Corynebacterium casei LMG S-19264T (=DSM 44701T), isolated from a smear-ripened cheese.</title>
        <authorList>
            <consortium name="US DOE Joint Genome Institute (JGI-PGF)"/>
            <person name="Walter F."/>
            <person name="Albersmeier A."/>
            <person name="Kalinowski J."/>
            <person name="Ruckert C."/>
        </authorList>
    </citation>
    <scope>NUCLEOTIDE SEQUENCE</scope>
    <source>
        <strain evidence="5">VKM Ac-1069</strain>
    </source>
</reference>
<comment type="similarity">
    <text evidence="1">Belongs to the ATP-dependent AMP-binding enzyme family.</text>
</comment>
<dbReference type="RefSeq" id="WP_063739797.1">
    <property type="nucleotide sequence ID" value="NZ_BAAAUZ010000018.1"/>
</dbReference>
<reference evidence="5" key="2">
    <citation type="submission" date="2023-01" db="EMBL/GenBank/DDBJ databases">
        <authorList>
            <person name="Sun Q."/>
            <person name="Evtushenko L."/>
        </authorList>
    </citation>
    <scope>NUCLEOTIDE SEQUENCE</scope>
    <source>
        <strain evidence="5">VKM Ac-1069</strain>
    </source>
</reference>
<dbReference type="AlphaFoldDB" id="A0A9W6L7J8"/>
<dbReference type="GO" id="GO:0031956">
    <property type="term" value="F:medium-chain fatty acid-CoA ligase activity"/>
    <property type="evidence" value="ECO:0007669"/>
    <property type="project" value="TreeGrafter"/>
</dbReference>
<protein>
    <submittedName>
        <fullName evidence="5">AMP-dependent synthetase</fullName>
    </submittedName>
</protein>
<evidence type="ECO:0000313" key="6">
    <source>
        <dbReference type="Proteomes" id="UP001143463"/>
    </source>
</evidence>
<dbReference type="Pfam" id="PF00501">
    <property type="entry name" value="AMP-binding"/>
    <property type="match status" value="1"/>
</dbReference>
<dbReference type="SUPFAM" id="SSF56801">
    <property type="entry name" value="Acetyl-CoA synthetase-like"/>
    <property type="match status" value="1"/>
</dbReference>
<dbReference type="Proteomes" id="UP001143463">
    <property type="component" value="Unassembled WGS sequence"/>
</dbReference>
<dbReference type="GO" id="GO:0006631">
    <property type="term" value="P:fatty acid metabolic process"/>
    <property type="evidence" value="ECO:0007669"/>
    <property type="project" value="TreeGrafter"/>
</dbReference>